<sequence length="420" mass="48560">MQAHAPYHIAHIYLDQLSALPVPDLRRQASYLVFWWDSVALGHLFIGTDEKLSDASFRDKFIAAIRPAVEQYTASMHTKEAHWEELLQHRRYEEWKRWMDTAMSAWTAAAIPEKVPVSVVICTRDRASFLQNCLRQLSRLTCLPEEVIVVDNAPVNDDTKEVVLQFEGVTYVREPRPGLDIARNTGVLSATMPIVAYTDDDVEVHPLWVYRVWQTFQDKAVAAMTGLVIAAKLDTEAQLIFEKHWSFNRGFTDKVYDAVYFNKTLAKGPPVWEIGAGANMAFRKEVLEKVGLFDELLDVGAAGCNGDSEMWYRILESGHTILYNPRAVVHHEHRREIEGLKKQIFYYLRGFTTAALLQQRLRQEAGYKRHLFQVLPPYYMKLIWKGFPFYHFQYRTLWAEIKGVLSGLAFYIRNRRPASK</sequence>
<evidence type="ECO:0000313" key="2">
    <source>
        <dbReference type="EMBL" id="RDV16713.1"/>
    </source>
</evidence>
<dbReference type="AlphaFoldDB" id="A0A3D8LH01"/>
<dbReference type="InterPro" id="IPR050834">
    <property type="entry name" value="Glycosyltransf_2"/>
</dbReference>
<dbReference type="Proteomes" id="UP000256708">
    <property type="component" value="Unassembled WGS sequence"/>
</dbReference>
<dbReference type="PANTHER" id="PTHR43685">
    <property type="entry name" value="GLYCOSYLTRANSFERASE"/>
    <property type="match status" value="1"/>
</dbReference>
<dbReference type="SUPFAM" id="SSF53448">
    <property type="entry name" value="Nucleotide-diphospho-sugar transferases"/>
    <property type="match status" value="1"/>
</dbReference>
<accession>A0A3D8LH01</accession>
<dbReference type="InterPro" id="IPR029044">
    <property type="entry name" value="Nucleotide-diphossugar_trans"/>
</dbReference>
<dbReference type="GO" id="GO:0016740">
    <property type="term" value="F:transferase activity"/>
    <property type="evidence" value="ECO:0007669"/>
    <property type="project" value="UniProtKB-KW"/>
</dbReference>
<evidence type="ECO:0000313" key="3">
    <source>
        <dbReference type="Proteomes" id="UP000256708"/>
    </source>
</evidence>
<keyword evidence="2" id="KW-0808">Transferase</keyword>
<dbReference type="RefSeq" id="WP_115563987.1">
    <property type="nucleotide sequence ID" value="NZ_QRGR01000003.1"/>
</dbReference>
<dbReference type="Pfam" id="PF00535">
    <property type="entry name" value="Glycos_transf_2"/>
    <property type="match status" value="1"/>
</dbReference>
<dbReference type="EMBL" id="QRGR01000003">
    <property type="protein sequence ID" value="RDV16713.1"/>
    <property type="molecule type" value="Genomic_DNA"/>
</dbReference>
<gene>
    <name evidence="2" type="ORF">DXT99_02710</name>
</gene>
<proteinExistence type="predicted"/>
<reference evidence="3" key="1">
    <citation type="submission" date="2018-08" db="EMBL/GenBank/DDBJ databases">
        <authorList>
            <person name="Liu Z.-W."/>
            <person name="Du Z.-J."/>
        </authorList>
    </citation>
    <scope>NUCLEOTIDE SEQUENCE [LARGE SCALE GENOMIC DNA]</scope>
    <source>
        <strain evidence="3">H4X</strain>
    </source>
</reference>
<organism evidence="2 3">
    <name type="scientific">Pontibacter diazotrophicus</name>
    <dbReference type="NCBI Taxonomy" id="1400979"/>
    <lineage>
        <taxon>Bacteria</taxon>
        <taxon>Pseudomonadati</taxon>
        <taxon>Bacteroidota</taxon>
        <taxon>Cytophagia</taxon>
        <taxon>Cytophagales</taxon>
        <taxon>Hymenobacteraceae</taxon>
        <taxon>Pontibacter</taxon>
    </lineage>
</organism>
<comment type="caution">
    <text evidence="2">The sequence shown here is derived from an EMBL/GenBank/DDBJ whole genome shotgun (WGS) entry which is preliminary data.</text>
</comment>
<protein>
    <submittedName>
        <fullName evidence="2">Glycosyltransferase</fullName>
    </submittedName>
</protein>
<dbReference type="InterPro" id="IPR001173">
    <property type="entry name" value="Glyco_trans_2-like"/>
</dbReference>
<dbReference type="Gene3D" id="3.90.550.10">
    <property type="entry name" value="Spore Coat Polysaccharide Biosynthesis Protein SpsA, Chain A"/>
    <property type="match status" value="1"/>
</dbReference>
<name>A0A3D8LH01_9BACT</name>
<feature type="domain" description="Glycosyltransferase 2-like" evidence="1">
    <location>
        <begin position="118"/>
        <end position="290"/>
    </location>
</feature>
<dbReference type="OrthoDB" id="6638511at2"/>
<dbReference type="PANTHER" id="PTHR43685:SF2">
    <property type="entry name" value="GLYCOSYLTRANSFERASE 2-LIKE DOMAIN-CONTAINING PROTEIN"/>
    <property type="match status" value="1"/>
</dbReference>
<dbReference type="CDD" id="cd00761">
    <property type="entry name" value="Glyco_tranf_GTA_type"/>
    <property type="match status" value="1"/>
</dbReference>
<keyword evidence="3" id="KW-1185">Reference proteome</keyword>
<evidence type="ECO:0000259" key="1">
    <source>
        <dbReference type="Pfam" id="PF00535"/>
    </source>
</evidence>